<dbReference type="CDD" id="cd00063">
    <property type="entry name" value="FN3"/>
    <property type="match status" value="1"/>
</dbReference>
<evidence type="ECO:0000256" key="3">
    <source>
        <dbReference type="ARBA" id="ARBA00022729"/>
    </source>
</evidence>
<keyword evidence="4" id="KW-0843">Virulence</keyword>
<dbReference type="Pfam" id="PF03534">
    <property type="entry name" value="SpvB"/>
    <property type="match status" value="1"/>
</dbReference>
<evidence type="ECO:0000313" key="7">
    <source>
        <dbReference type="EMBL" id="OUD16036.1"/>
    </source>
</evidence>
<dbReference type="RefSeq" id="WP_086486763.1">
    <property type="nucleotide sequence ID" value="NZ_MSLT01000002.1"/>
</dbReference>
<dbReference type="InterPro" id="IPR003284">
    <property type="entry name" value="Sal_SpvB"/>
</dbReference>
<dbReference type="PROSITE" id="PS50853">
    <property type="entry name" value="FN3"/>
    <property type="match status" value="1"/>
</dbReference>
<organism evidence="7 8">
    <name type="scientific">Thioflexithrix psekupsensis</name>
    <dbReference type="NCBI Taxonomy" id="1570016"/>
    <lineage>
        <taxon>Bacteria</taxon>
        <taxon>Pseudomonadati</taxon>
        <taxon>Pseudomonadota</taxon>
        <taxon>Gammaproteobacteria</taxon>
        <taxon>Thiotrichales</taxon>
        <taxon>Thioflexithrix</taxon>
    </lineage>
</organism>
<dbReference type="Gene3D" id="2.60.40.10">
    <property type="entry name" value="Immunoglobulins"/>
    <property type="match status" value="1"/>
</dbReference>
<dbReference type="Gene3D" id="2.130.10.130">
    <property type="entry name" value="Integrin alpha, N-terminal"/>
    <property type="match status" value="2"/>
</dbReference>
<sequence length="1187" mass="127166">MKAIKYIFVYFLLYSLFSTAMALDNSCDANQCDYSVPLNKAGFYVVAVQLPECEKEGMWGFSVNTSSGKNSGGFNAGTVLEGKGALPGFLAFYLSSPEAVQVEVIEYPSSPRQLKFSLSDNNRKLIQEKWMNSNEKISTQLLNPGFYIASVETRSDSPRTRFGISVTGNNFSGGVNVGGLIDSKTGGNGEGFGGLYVGAAQTVNFKLLYGNNYSNVGSGRPNLTFNYQNPNGTRELYWTAPHNKTCPASTTPVTPPPISNNSPPHFAGIQNVTLQPPSSARLTWNPATSASTPNNVGYQVHLSQTSNFIPSSSTLVEQLSHGSTDYTLRNLQVETNYNALVVAIDGNGLVSADYNYKTIYLPKPTTPTPSEPITGTPESACTKPQFAKQANLTPNTEILSNTVSYCGVETPVSLTGGLASMVINGQDVGNRTTLRSGDTLAIKTTSPAAGMSSNLTVTLGQQNIVWSLSSAAIAQPAAVSGTMAGSTPIECGVSEAGQAQCTLPISAPLGSSGMTPKLSLSYGQGGNGLVGLGWTMGGLSAISRCAATLDQERSMTGTAFSAPVDFSDNDRFCLDGERLMADPNLYGKDGAEYRTEQESFQKVVSYGQVGNAPEKFLIKTKDGLTMEYGYTLDSRIEAQGRTDVLVWALNKVTDSVGNYYTLSYQENNANGEYYPLQIDYTGNVAAGLVPYASVRFEYEARPDVVPTYVAGSLLKTTQRLRKIETRVGNDIYRAYRLSYEQSSSTQQSRLVQVQECGMDGKCFEPTVFGWLEGGSNTNNFTEPSMLLPKFGSNEGWSNENAAPRHLIDVNGDGIVDIVGFASNGVRVSLGTGTGFTEPELWLDWFAGGSGWSNENMAPRRLADVNSDGLPDIVGFASDGVHVALGTGTGFTKPAHWLKEFRGLDGWFDENKVPRHLADVNGDGLPDIIGFAMNGVHVSLGTGTGFTKSEHWLNWFAGNSGWSNENMAPRKLTDVNGDGIIDIVGFASDGVHVAIGTGTGFTKPEHWLKEFSGLSGWLDENKVPRHLADVNGDGLPDIIGFAMNGVHVSLGTGTGFTKSEHWLNWFAGNSGWSNENMAPRKLADVNGDGLLDIVGFASDGVHVALGTGTGFTESEHWLKKFGGLDGWLDESKVPRHLADVNGDGLLDIVGFASTGVSVSFSEKKKGQLISHITTGNNQKTTFTYTKIM</sequence>
<dbReference type="InterPro" id="IPR013783">
    <property type="entry name" value="Ig-like_fold"/>
</dbReference>
<name>A0A251XCE9_9GAMM</name>
<evidence type="ECO:0000256" key="5">
    <source>
        <dbReference type="SAM" id="SignalP"/>
    </source>
</evidence>
<dbReference type="AlphaFoldDB" id="A0A251XCE9"/>
<keyword evidence="2" id="KW-0964">Secreted</keyword>
<dbReference type="SUPFAM" id="SSF69318">
    <property type="entry name" value="Integrin alpha N-terminal domain"/>
    <property type="match status" value="1"/>
</dbReference>
<feature type="signal peptide" evidence="5">
    <location>
        <begin position="1"/>
        <end position="22"/>
    </location>
</feature>
<accession>A0A251XCE9</accession>
<proteinExistence type="predicted"/>
<comment type="caution">
    <text evidence="7">The sequence shown here is derived from an EMBL/GenBank/DDBJ whole genome shotgun (WGS) entry which is preliminary data.</text>
</comment>
<evidence type="ECO:0000256" key="1">
    <source>
        <dbReference type="ARBA" id="ARBA00004613"/>
    </source>
</evidence>
<dbReference type="Proteomes" id="UP000194798">
    <property type="component" value="Unassembled WGS sequence"/>
</dbReference>
<dbReference type="OrthoDB" id="5618685at2"/>
<dbReference type="InterPro" id="IPR013517">
    <property type="entry name" value="FG-GAP"/>
</dbReference>
<feature type="domain" description="Fibronectin type-III" evidence="6">
    <location>
        <begin position="263"/>
        <end position="364"/>
    </location>
</feature>
<gene>
    <name evidence="7" type="ORF">TPSD3_01130</name>
</gene>
<dbReference type="GO" id="GO:0005576">
    <property type="term" value="C:extracellular region"/>
    <property type="evidence" value="ECO:0007669"/>
    <property type="project" value="UniProtKB-SubCell"/>
</dbReference>
<feature type="chain" id="PRO_5012558339" description="Fibronectin type-III domain-containing protein" evidence="5">
    <location>
        <begin position="23"/>
        <end position="1187"/>
    </location>
</feature>
<dbReference type="Pfam" id="PF13517">
    <property type="entry name" value="FG-GAP_3"/>
    <property type="match status" value="2"/>
</dbReference>
<dbReference type="InterPro" id="IPR036116">
    <property type="entry name" value="FN3_sf"/>
</dbReference>
<dbReference type="EMBL" id="MSLT01000002">
    <property type="protein sequence ID" value="OUD16036.1"/>
    <property type="molecule type" value="Genomic_DNA"/>
</dbReference>
<comment type="subcellular location">
    <subcellularLocation>
        <location evidence="1">Secreted</location>
    </subcellularLocation>
</comment>
<dbReference type="GO" id="GO:0005737">
    <property type="term" value="C:cytoplasm"/>
    <property type="evidence" value="ECO:0007669"/>
    <property type="project" value="InterPro"/>
</dbReference>
<dbReference type="PANTHER" id="PTHR46580:SF2">
    <property type="entry name" value="MAM DOMAIN-CONTAINING PROTEIN"/>
    <property type="match status" value="1"/>
</dbReference>
<evidence type="ECO:0000313" key="8">
    <source>
        <dbReference type="Proteomes" id="UP000194798"/>
    </source>
</evidence>
<protein>
    <recommendedName>
        <fullName evidence="6">Fibronectin type-III domain-containing protein</fullName>
    </recommendedName>
</protein>
<keyword evidence="8" id="KW-1185">Reference proteome</keyword>
<reference evidence="7 8" key="1">
    <citation type="submission" date="2016-12" db="EMBL/GenBank/DDBJ databases">
        <title>Thioflexothrix psekupsii D3 genome sequencing and assembly.</title>
        <authorList>
            <person name="Fomenkov A."/>
            <person name="Vincze T."/>
            <person name="Grabovich M."/>
            <person name="Anton B.P."/>
            <person name="Dubinina G."/>
            <person name="Orlova M."/>
            <person name="Belousova E."/>
            <person name="Roberts R.J."/>
        </authorList>
    </citation>
    <scope>NUCLEOTIDE SEQUENCE [LARGE SCALE GENOMIC DNA]</scope>
    <source>
        <strain evidence="7">D3</strain>
    </source>
</reference>
<dbReference type="SUPFAM" id="SSF49265">
    <property type="entry name" value="Fibronectin type III"/>
    <property type="match status" value="1"/>
</dbReference>
<dbReference type="InterPro" id="IPR028994">
    <property type="entry name" value="Integrin_alpha_N"/>
</dbReference>
<keyword evidence="3 5" id="KW-0732">Signal</keyword>
<dbReference type="SMART" id="SM00060">
    <property type="entry name" value="FN3"/>
    <property type="match status" value="1"/>
</dbReference>
<evidence type="ECO:0000256" key="2">
    <source>
        <dbReference type="ARBA" id="ARBA00022525"/>
    </source>
</evidence>
<evidence type="ECO:0000259" key="6">
    <source>
        <dbReference type="PROSITE" id="PS50853"/>
    </source>
</evidence>
<dbReference type="Pfam" id="PF00041">
    <property type="entry name" value="fn3"/>
    <property type="match status" value="1"/>
</dbReference>
<evidence type="ECO:0000256" key="4">
    <source>
        <dbReference type="ARBA" id="ARBA00023026"/>
    </source>
</evidence>
<dbReference type="InterPro" id="IPR003961">
    <property type="entry name" value="FN3_dom"/>
</dbReference>
<dbReference type="PANTHER" id="PTHR46580">
    <property type="entry name" value="SENSOR KINASE-RELATED"/>
    <property type="match status" value="1"/>
</dbReference>